<evidence type="ECO:0000313" key="2">
    <source>
        <dbReference type="Proteomes" id="UP000027208"/>
    </source>
</evidence>
<evidence type="ECO:0000313" key="1">
    <source>
        <dbReference type="EMBL" id="KDM52466.1"/>
    </source>
</evidence>
<accession>A0A836Z3Q6</accession>
<sequence>MQLLRMPLFEVFLPIIQSNSIHNWTANDFWKRMKLSKKERHRFNRQRMYRILRKLVEFGFLDKELNQQHPRFSLFNETPKINEIRFLNVNIIDSSPLVPFKSSPLDTLKNKQVNLRHIYKGSPNSYQHGYKISKIPLYTTNFTEPLSYQASAFLKLPKFP</sequence>
<dbReference type="RefSeq" id="WP_228133750.1">
    <property type="nucleotide sequence ID" value="NZ_KK737786.1"/>
</dbReference>
<organism evidence="1 2">
    <name type="scientific">Acinetobacter nosocomialis</name>
    <dbReference type="NCBI Taxonomy" id="106654"/>
    <lineage>
        <taxon>Bacteria</taxon>
        <taxon>Pseudomonadati</taxon>
        <taxon>Pseudomonadota</taxon>
        <taxon>Gammaproteobacteria</taxon>
        <taxon>Moraxellales</taxon>
        <taxon>Moraxellaceae</taxon>
        <taxon>Acinetobacter</taxon>
        <taxon>Acinetobacter calcoaceticus/baumannii complex</taxon>
    </lineage>
</organism>
<gene>
    <name evidence="1" type="ORF">AE32_03483</name>
</gene>
<dbReference type="Proteomes" id="UP000027208">
    <property type="component" value="Unassembled WGS sequence"/>
</dbReference>
<reference evidence="1 2" key="1">
    <citation type="submission" date="2014-04" db="EMBL/GenBank/DDBJ databases">
        <title>The Genome Sequence of Acinetobacter baumanii BIDMC 57.</title>
        <authorList>
            <consortium name="The Broad Institute Genomics Platform"/>
            <consortium name="The Broad Institute Genome Sequencing Center for Infectious Disease"/>
            <person name="Murphy C."/>
            <person name="Cosimi L."/>
            <person name="Cerqueira G."/>
            <person name="Feldgarden M."/>
            <person name="Earl A."/>
            <person name="Spencer M.D."/>
            <person name="Fodor A."/>
            <person name="Sautter R.L."/>
            <person name="Hung D."/>
            <person name="Onderdonk A.B."/>
            <person name="Ernst C."/>
            <person name="Delaney M."/>
            <person name="DuBois A."/>
            <person name="Young S.K."/>
            <person name="Zeng Q."/>
            <person name="Gargeya S."/>
            <person name="Abouelleil A."/>
            <person name="Alvarado L."/>
            <person name="Chapman S.B."/>
            <person name="Gainer-Dewar J."/>
            <person name="Goldberg J."/>
            <person name="Griggs A."/>
            <person name="Gujja S."/>
            <person name="Hansen M."/>
            <person name="Howarth C."/>
            <person name="Imamovic A."/>
            <person name="Larimer J."/>
            <person name="Pearson M."/>
            <person name="Poon T.W."/>
            <person name="Priest M."/>
            <person name="Roberts A."/>
            <person name="Saif S."/>
            <person name="Shea T."/>
            <person name="Sykes S."/>
            <person name="Wortman J."/>
            <person name="Nusbaum C."/>
            <person name="Birren B."/>
        </authorList>
    </citation>
    <scope>NUCLEOTIDE SEQUENCE [LARGE SCALE GENOMIC DNA]</scope>
    <source>
        <strain evidence="1 2">BIDMC 57</strain>
    </source>
</reference>
<comment type="caution">
    <text evidence="1">The sequence shown here is derived from an EMBL/GenBank/DDBJ whole genome shotgun (WGS) entry which is preliminary data.</text>
</comment>
<proteinExistence type="predicted"/>
<name>A0A836Z3Q6_ACINO</name>
<dbReference type="EMBL" id="JMUI01000018">
    <property type="protein sequence ID" value="KDM52466.1"/>
    <property type="molecule type" value="Genomic_DNA"/>
</dbReference>
<protein>
    <submittedName>
        <fullName evidence="1">Uncharacterized protein</fullName>
    </submittedName>
</protein>
<dbReference type="AlphaFoldDB" id="A0A836Z3Q6"/>